<keyword evidence="6 11" id="KW-0378">Hydrolase</keyword>
<evidence type="ECO:0000313" key="14">
    <source>
        <dbReference type="Proteomes" id="UP000650524"/>
    </source>
</evidence>
<dbReference type="Proteomes" id="UP000650524">
    <property type="component" value="Unassembled WGS sequence"/>
</dbReference>
<keyword evidence="8 11" id="KW-1133">Transmembrane helix</keyword>
<comment type="cofactor">
    <cofactor evidence="1 11">
        <name>Zn(2+)</name>
        <dbReference type="ChEBI" id="CHEBI:29105"/>
    </cofactor>
</comment>
<feature type="domain" description="PDZ" evidence="12">
    <location>
        <begin position="130"/>
        <end position="195"/>
    </location>
</feature>
<dbReference type="SUPFAM" id="SSF50156">
    <property type="entry name" value="PDZ domain-like"/>
    <property type="match status" value="1"/>
</dbReference>
<keyword evidence="11" id="KW-0479">Metal-binding</keyword>
<evidence type="ECO:0000256" key="1">
    <source>
        <dbReference type="ARBA" id="ARBA00001947"/>
    </source>
</evidence>
<evidence type="ECO:0000313" key="13">
    <source>
        <dbReference type="EMBL" id="MBC8176708.1"/>
    </source>
</evidence>
<dbReference type="InterPro" id="IPR004387">
    <property type="entry name" value="Pept_M50_Zn"/>
</dbReference>
<dbReference type="GO" id="GO:0006508">
    <property type="term" value="P:proteolysis"/>
    <property type="evidence" value="ECO:0007669"/>
    <property type="project" value="UniProtKB-KW"/>
</dbReference>
<dbReference type="NCBIfam" id="TIGR00054">
    <property type="entry name" value="RIP metalloprotease RseP"/>
    <property type="match status" value="2"/>
</dbReference>
<dbReference type="AlphaFoldDB" id="A0A8J6T7R4"/>
<evidence type="ECO:0000259" key="12">
    <source>
        <dbReference type="SMART" id="SM00228"/>
    </source>
</evidence>
<feature type="transmembrane region" description="Helical" evidence="11">
    <location>
        <begin position="290"/>
        <end position="306"/>
    </location>
</feature>
<proteinExistence type="inferred from homology"/>
<feature type="transmembrane region" description="Helical" evidence="11">
    <location>
        <begin position="7"/>
        <end position="27"/>
    </location>
</feature>
<keyword evidence="10 11" id="KW-0472">Membrane</keyword>
<comment type="subcellular location">
    <subcellularLocation>
        <location evidence="2">Membrane</location>
        <topology evidence="2">Multi-pass membrane protein</topology>
    </subcellularLocation>
</comment>
<dbReference type="Pfam" id="PF02163">
    <property type="entry name" value="Peptidase_M50"/>
    <property type="match status" value="1"/>
</dbReference>
<dbReference type="SMART" id="SM00228">
    <property type="entry name" value="PDZ"/>
    <property type="match status" value="1"/>
</dbReference>
<keyword evidence="9 11" id="KW-0482">Metalloprotease</keyword>
<dbReference type="PANTHER" id="PTHR42837">
    <property type="entry name" value="REGULATOR OF SIGMA-E PROTEASE RSEP"/>
    <property type="match status" value="1"/>
</dbReference>
<dbReference type="CDD" id="cd23081">
    <property type="entry name" value="cpPDZ_EcRseP-like"/>
    <property type="match status" value="1"/>
</dbReference>
<evidence type="ECO:0000256" key="7">
    <source>
        <dbReference type="ARBA" id="ARBA00022833"/>
    </source>
</evidence>
<feature type="transmembrane region" description="Helical" evidence="11">
    <location>
        <begin position="107"/>
        <end position="131"/>
    </location>
</feature>
<dbReference type="InterPro" id="IPR036034">
    <property type="entry name" value="PDZ_sf"/>
</dbReference>
<dbReference type="PANTHER" id="PTHR42837:SF2">
    <property type="entry name" value="MEMBRANE METALLOPROTEASE ARASP2, CHLOROPLASTIC-RELATED"/>
    <property type="match status" value="1"/>
</dbReference>
<dbReference type="InterPro" id="IPR001478">
    <property type="entry name" value="PDZ"/>
</dbReference>
<name>A0A8J6T7R4_9DELT</name>
<accession>A0A8J6T7R4</accession>
<comment type="similarity">
    <text evidence="3 11">Belongs to the peptidase M50B family.</text>
</comment>
<dbReference type="Pfam" id="PF17820">
    <property type="entry name" value="PDZ_6"/>
    <property type="match status" value="1"/>
</dbReference>
<dbReference type="InterPro" id="IPR008915">
    <property type="entry name" value="Peptidase_M50"/>
</dbReference>
<evidence type="ECO:0000256" key="8">
    <source>
        <dbReference type="ARBA" id="ARBA00022989"/>
    </source>
</evidence>
<dbReference type="InterPro" id="IPR041489">
    <property type="entry name" value="PDZ_6"/>
</dbReference>
<evidence type="ECO:0000256" key="4">
    <source>
        <dbReference type="ARBA" id="ARBA00022670"/>
    </source>
</evidence>
<dbReference type="Gene3D" id="2.30.42.10">
    <property type="match status" value="1"/>
</dbReference>
<feature type="transmembrane region" description="Helical" evidence="11">
    <location>
        <begin position="340"/>
        <end position="358"/>
    </location>
</feature>
<gene>
    <name evidence="13" type="primary">rseP</name>
    <name evidence="13" type="ORF">H8E19_04830</name>
</gene>
<dbReference type="CDD" id="cd06163">
    <property type="entry name" value="S2P-M50_PDZ_RseP-like"/>
    <property type="match status" value="1"/>
</dbReference>
<dbReference type="GO" id="GO:0046872">
    <property type="term" value="F:metal ion binding"/>
    <property type="evidence" value="ECO:0007669"/>
    <property type="project" value="UniProtKB-KW"/>
</dbReference>
<reference evidence="13 14" key="1">
    <citation type="submission" date="2020-08" db="EMBL/GenBank/DDBJ databases">
        <title>Bridging the membrane lipid divide: bacteria of the FCB group superphylum have the potential to synthesize archaeal ether lipids.</title>
        <authorList>
            <person name="Villanueva L."/>
            <person name="Von Meijenfeldt F.A.B."/>
            <person name="Westbye A.B."/>
            <person name="Yadav S."/>
            <person name="Hopmans E.C."/>
            <person name="Dutilh B.E."/>
            <person name="Sinninghe Damste J.S."/>
        </authorList>
    </citation>
    <scope>NUCLEOTIDE SEQUENCE [LARGE SCALE GENOMIC DNA]</scope>
    <source>
        <strain evidence="13">NIOZ-UU27</strain>
    </source>
</reference>
<dbReference type="GO" id="GO:0016020">
    <property type="term" value="C:membrane"/>
    <property type="evidence" value="ECO:0007669"/>
    <property type="project" value="UniProtKB-SubCell"/>
</dbReference>
<comment type="caution">
    <text evidence="13">The sequence shown here is derived from an EMBL/GenBank/DDBJ whole genome shotgun (WGS) entry which is preliminary data.</text>
</comment>
<protein>
    <recommendedName>
        <fullName evidence="11">Zinc metalloprotease</fullName>
        <ecNumber evidence="11">3.4.24.-</ecNumber>
    </recommendedName>
</protein>
<evidence type="ECO:0000256" key="10">
    <source>
        <dbReference type="ARBA" id="ARBA00023136"/>
    </source>
</evidence>
<dbReference type="EC" id="3.4.24.-" evidence="11"/>
<evidence type="ECO:0000256" key="11">
    <source>
        <dbReference type="RuleBase" id="RU362031"/>
    </source>
</evidence>
<sequence length="366" mass="40544">MQIDQSIHFFIYYILPFLVVLGVLIFFHELGHFLAAKYFGVKVLKFSLGFGPKLVGKKVGETEYLISTLPLGGYVKMLGENTDEEDKPLSPEDEKKSFSNKHVGKRIAIVAAGPIFNLLLALLIFCSFYVVAGIHVMTPEIGQVRESSPASRAGFLKGDIIVSVGNKKTDTWPQIKEVIQGNTGQPIDITVKRGERFVALTVVPEISVTKNIFGEEIKSPLIGIVSAGKFEKINLGPLSALKEGFRKTWEIIELTCMTVVKLIQRVIPIETVGGPILIGQMTGQLAKENWAYLIPFTAVISINLGILNLLPIPILDGGFIVLLLIELVMGRPLNIKKREFLQKVGIFLLVLLMVFVVYNDIKRLIE</sequence>
<evidence type="ECO:0000256" key="6">
    <source>
        <dbReference type="ARBA" id="ARBA00022801"/>
    </source>
</evidence>
<keyword evidence="5 11" id="KW-0812">Transmembrane</keyword>
<keyword evidence="7 11" id="KW-0862">Zinc</keyword>
<keyword evidence="4" id="KW-0645">Protease</keyword>
<evidence type="ECO:0000256" key="5">
    <source>
        <dbReference type="ARBA" id="ARBA00022692"/>
    </source>
</evidence>
<evidence type="ECO:0000256" key="2">
    <source>
        <dbReference type="ARBA" id="ARBA00004141"/>
    </source>
</evidence>
<dbReference type="EMBL" id="JACNJD010000156">
    <property type="protein sequence ID" value="MBC8176708.1"/>
    <property type="molecule type" value="Genomic_DNA"/>
</dbReference>
<evidence type="ECO:0000256" key="9">
    <source>
        <dbReference type="ARBA" id="ARBA00023049"/>
    </source>
</evidence>
<evidence type="ECO:0000256" key="3">
    <source>
        <dbReference type="ARBA" id="ARBA00007931"/>
    </source>
</evidence>
<dbReference type="GO" id="GO:0004222">
    <property type="term" value="F:metalloendopeptidase activity"/>
    <property type="evidence" value="ECO:0007669"/>
    <property type="project" value="InterPro"/>
</dbReference>
<organism evidence="13 14">
    <name type="scientific">Candidatus Desulfacyla euxinica</name>
    <dbReference type="NCBI Taxonomy" id="2841693"/>
    <lineage>
        <taxon>Bacteria</taxon>
        <taxon>Deltaproteobacteria</taxon>
        <taxon>Candidatus Desulfacyla</taxon>
    </lineage>
</organism>